<keyword evidence="12" id="KW-1185">Reference proteome</keyword>
<dbReference type="Proteomes" id="UP000326852">
    <property type="component" value="Unassembled WGS sequence"/>
</dbReference>
<evidence type="ECO:0000256" key="7">
    <source>
        <dbReference type="ARBA" id="ARBA00022840"/>
    </source>
</evidence>
<dbReference type="SUPFAM" id="SSF57716">
    <property type="entry name" value="Glucocorticoid receptor-like (DNA-binding domain)"/>
    <property type="match status" value="1"/>
</dbReference>
<protein>
    <recommendedName>
        <fullName evidence="2 8">Thymidine kinase</fullName>
        <ecNumber evidence="2 8">2.7.1.21</ecNumber>
    </recommendedName>
</protein>
<keyword evidence="4 8" id="KW-0808">Transferase</keyword>
<evidence type="ECO:0000256" key="2">
    <source>
        <dbReference type="ARBA" id="ARBA00012118"/>
    </source>
</evidence>
<feature type="compositionally biased region" description="Polar residues" evidence="10">
    <location>
        <begin position="268"/>
        <end position="277"/>
    </location>
</feature>
<evidence type="ECO:0000256" key="1">
    <source>
        <dbReference type="ARBA" id="ARBA00007587"/>
    </source>
</evidence>
<dbReference type="GO" id="GO:0005829">
    <property type="term" value="C:cytosol"/>
    <property type="evidence" value="ECO:0007669"/>
    <property type="project" value="TreeGrafter"/>
</dbReference>
<evidence type="ECO:0000256" key="4">
    <source>
        <dbReference type="ARBA" id="ARBA00022679"/>
    </source>
</evidence>
<gene>
    <name evidence="11" type="ORF">GD627_10280</name>
</gene>
<keyword evidence="7 8" id="KW-0067">ATP-binding</keyword>
<dbReference type="RefSeq" id="WP_152272406.1">
    <property type="nucleotide sequence ID" value="NZ_VTFX01000004.1"/>
</dbReference>
<comment type="caution">
    <text evidence="11">The sequence shown here is derived from an EMBL/GenBank/DDBJ whole genome shotgun (WGS) entry which is preliminary data.</text>
</comment>
<dbReference type="EC" id="2.7.1.21" evidence="2 8"/>
<sequence>MAELVFFSGTMDCGKSTLALQMDYNHSARGRGGILFSRNDRAGESMISSRLGLQTPAVEVRDDTDFWAEVLRCREAGHNVDYVICDEAQFYSARQVEQLACIVDEMDIDVFAFGITSDFRTRLFPGSQRLVELADRMEVLQVRALCWCGRRATHNARTVDGVMVTEGDQVVVGDVESRTPAPAAAEKERAGAKDEPLFEERPLFEDEPLFDDQPLFDAGGLLPAEASGAASGTPAVAGPVIGYETLCRRHYMRRVTAQQAAALEEDGQSASLCSVQSRPEAGRD</sequence>
<proteinExistence type="inferred from homology"/>
<dbReference type="GO" id="GO:0071897">
    <property type="term" value="P:DNA biosynthetic process"/>
    <property type="evidence" value="ECO:0007669"/>
    <property type="project" value="UniProtKB-KW"/>
</dbReference>
<organism evidence="11 12">
    <name type="scientific">Arthrobacter yangruifuii</name>
    <dbReference type="NCBI Taxonomy" id="2606616"/>
    <lineage>
        <taxon>Bacteria</taxon>
        <taxon>Bacillati</taxon>
        <taxon>Actinomycetota</taxon>
        <taxon>Actinomycetes</taxon>
        <taxon>Micrococcales</taxon>
        <taxon>Micrococcaceae</taxon>
        <taxon>Arthrobacter</taxon>
    </lineage>
</organism>
<dbReference type="SUPFAM" id="SSF52540">
    <property type="entry name" value="P-loop containing nucleoside triphosphate hydrolases"/>
    <property type="match status" value="1"/>
</dbReference>
<dbReference type="GO" id="GO:0046104">
    <property type="term" value="P:thymidine metabolic process"/>
    <property type="evidence" value="ECO:0007669"/>
    <property type="project" value="TreeGrafter"/>
</dbReference>
<dbReference type="Gene3D" id="3.40.50.300">
    <property type="entry name" value="P-loop containing nucleotide triphosphate hydrolases"/>
    <property type="match status" value="1"/>
</dbReference>
<evidence type="ECO:0000256" key="9">
    <source>
        <dbReference type="RuleBase" id="RU004165"/>
    </source>
</evidence>
<dbReference type="AlphaFoldDB" id="A0A5N6MJ95"/>
<keyword evidence="6 8" id="KW-0418">Kinase</keyword>
<dbReference type="InterPro" id="IPR027417">
    <property type="entry name" value="P-loop_NTPase"/>
</dbReference>
<dbReference type="GO" id="GO:0004797">
    <property type="term" value="F:thymidine kinase activity"/>
    <property type="evidence" value="ECO:0007669"/>
    <property type="project" value="UniProtKB-EC"/>
</dbReference>
<evidence type="ECO:0000256" key="3">
    <source>
        <dbReference type="ARBA" id="ARBA00022634"/>
    </source>
</evidence>
<evidence type="ECO:0000313" key="12">
    <source>
        <dbReference type="Proteomes" id="UP000326852"/>
    </source>
</evidence>
<reference evidence="11 12" key="1">
    <citation type="submission" date="2019-08" db="EMBL/GenBank/DDBJ databases">
        <title>Arthrobacter sp. nov., isolated from plateau pika and Tibetan wild ass.</title>
        <authorList>
            <person name="Ge Y."/>
        </authorList>
    </citation>
    <scope>NUCLEOTIDE SEQUENCE [LARGE SCALE GENOMIC DNA]</scope>
    <source>
        <strain evidence="11 12">785</strain>
    </source>
</reference>
<evidence type="ECO:0000313" key="11">
    <source>
        <dbReference type="EMBL" id="KAD3633201.1"/>
    </source>
</evidence>
<evidence type="ECO:0000256" key="8">
    <source>
        <dbReference type="RuleBase" id="RU000544"/>
    </source>
</evidence>
<dbReference type="NCBIfam" id="NF003297">
    <property type="entry name" value="PRK04296.1-2"/>
    <property type="match status" value="1"/>
</dbReference>
<name>A0A5N6MJ95_9MICC</name>
<dbReference type="InterPro" id="IPR001267">
    <property type="entry name" value="Thymidine_kinase"/>
</dbReference>
<dbReference type="PANTHER" id="PTHR11441:SF0">
    <property type="entry name" value="THYMIDINE KINASE, CYTOSOLIC"/>
    <property type="match status" value="1"/>
</dbReference>
<evidence type="ECO:0000256" key="6">
    <source>
        <dbReference type="ARBA" id="ARBA00022777"/>
    </source>
</evidence>
<dbReference type="GO" id="GO:0005524">
    <property type="term" value="F:ATP binding"/>
    <property type="evidence" value="ECO:0007669"/>
    <property type="project" value="UniProtKB-KW"/>
</dbReference>
<dbReference type="Pfam" id="PF00265">
    <property type="entry name" value="TK"/>
    <property type="match status" value="1"/>
</dbReference>
<evidence type="ECO:0000256" key="5">
    <source>
        <dbReference type="ARBA" id="ARBA00022741"/>
    </source>
</evidence>
<keyword evidence="3 8" id="KW-0237">DNA synthesis</keyword>
<feature type="region of interest" description="Disordered" evidence="10">
    <location>
        <begin position="262"/>
        <end position="284"/>
    </location>
</feature>
<comment type="catalytic activity">
    <reaction evidence="8">
        <text>thymidine + ATP = dTMP + ADP + H(+)</text>
        <dbReference type="Rhea" id="RHEA:19129"/>
        <dbReference type="ChEBI" id="CHEBI:15378"/>
        <dbReference type="ChEBI" id="CHEBI:17748"/>
        <dbReference type="ChEBI" id="CHEBI:30616"/>
        <dbReference type="ChEBI" id="CHEBI:63528"/>
        <dbReference type="ChEBI" id="CHEBI:456216"/>
        <dbReference type="EC" id="2.7.1.21"/>
    </reaction>
</comment>
<dbReference type="PANTHER" id="PTHR11441">
    <property type="entry name" value="THYMIDINE KINASE"/>
    <property type="match status" value="1"/>
</dbReference>
<evidence type="ECO:0000256" key="10">
    <source>
        <dbReference type="SAM" id="MobiDB-lite"/>
    </source>
</evidence>
<dbReference type="EMBL" id="VTFX01000004">
    <property type="protein sequence ID" value="KAD3633201.1"/>
    <property type="molecule type" value="Genomic_DNA"/>
</dbReference>
<accession>A0A5N6MJ95</accession>
<keyword evidence="5 8" id="KW-0547">Nucleotide-binding</keyword>
<comment type="similarity">
    <text evidence="1 9">Belongs to the thymidine kinase family.</text>
</comment>